<name>A0AAW2SER9_9LAMI</name>
<proteinExistence type="predicted"/>
<gene>
    <name evidence="1" type="ORF">Scaly_0414100</name>
</gene>
<protein>
    <recommendedName>
        <fullName evidence="2">Reverse transcriptase Ty1/copia-type domain-containing protein</fullName>
    </recommendedName>
</protein>
<dbReference type="PANTHER" id="PTHR33103:SF19">
    <property type="entry name" value="OS09G0544700 PROTEIN"/>
    <property type="match status" value="1"/>
</dbReference>
<evidence type="ECO:0008006" key="2">
    <source>
        <dbReference type="Google" id="ProtNLM"/>
    </source>
</evidence>
<dbReference type="PANTHER" id="PTHR33103">
    <property type="entry name" value="OS01G0153900 PROTEIN"/>
    <property type="match status" value="1"/>
</dbReference>
<organism evidence="1">
    <name type="scientific">Sesamum calycinum</name>
    <dbReference type="NCBI Taxonomy" id="2727403"/>
    <lineage>
        <taxon>Eukaryota</taxon>
        <taxon>Viridiplantae</taxon>
        <taxon>Streptophyta</taxon>
        <taxon>Embryophyta</taxon>
        <taxon>Tracheophyta</taxon>
        <taxon>Spermatophyta</taxon>
        <taxon>Magnoliopsida</taxon>
        <taxon>eudicotyledons</taxon>
        <taxon>Gunneridae</taxon>
        <taxon>Pentapetalae</taxon>
        <taxon>asterids</taxon>
        <taxon>lamiids</taxon>
        <taxon>Lamiales</taxon>
        <taxon>Pedaliaceae</taxon>
        <taxon>Sesamum</taxon>
    </lineage>
</organism>
<evidence type="ECO:0000313" key="1">
    <source>
        <dbReference type="EMBL" id="KAL0390570.1"/>
    </source>
</evidence>
<reference evidence="1" key="1">
    <citation type="submission" date="2020-06" db="EMBL/GenBank/DDBJ databases">
        <authorList>
            <person name="Li T."/>
            <person name="Hu X."/>
            <person name="Zhang T."/>
            <person name="Song X."/>
            <person name="Zhang H."/>
            <person name="Dai N."/>
            <person name="Sheng W."/>
            <person name="Hou X."/>
            <person name="Wei L."/>
        </authorList>
    </citation>
    <scope>NUCLEOTIDE SEQUENCE</scope>
    <source>
        <strain evidence="1">KEN8</strain>
        <tissue evidence="1">Leaf</tissue>
    </source>
</reference>
<dbReference type="AlphaFoldDB" id="A0AAW2SER9"/>
<reference evidence="1" key="2">
    <citation type="journal article" date="2024" name="Plant">
        <title>Genomic evolution and insights into agronomic trait innovations of Sesamum species.</title>
        <authorList>
            <person name="Miao H."/>
            <person name="Wang L."/>
            <person name="Qu L."/>
            <person name="Liu H."/>
            <person name="Sun Y."/>
            <person name="Le M."/>
            <person name="Wang Q."/>
            <person name="Wei S."/>
            <person name="Zheng Y."/>
            <person name="Lin W."/>
            <person name="Duan Y."/>
            <person name="Cao H."/>
            <person name="Xiong S."/>
            <person name="Wang X."/>
            <person name="Wei L."/>
            <person name="Li C."/>
            <person name="Ma Q."/>
            <person name="Ju M."/>
            <person name="Zhao R."/>
            <person name="Li G."/>
            <person name="Mu C."/>
            <person name="Tian Q."/>
            <person name="Mei H."/>
            <person name="Zhang T."/>
            <person name="Gao T."/>
            <person name="Zhang H."/>
        </authorList>
    </citation>
    <scope>NUCLEOTIDE SEQUENCE</scope>
    <source>
        <strain evidence="1">KEN8</strain>
    </source>
</reference>
<sequence length="378" mass="41709">MGKSSVSLKLLVDTQANTVLFAEVGNDFVDFLFHIMLLPVATVISLLKEQLMVGSLSNLYRSIENLNASYIQPNRSKDTLLKPLVQAPGSLLTLLRLSDTPTEKKFYWCSQDGGGFVKGVVTYMVMDNLEEKVVNLGMDEVYDHGLEAAEGFSAVRSDVAPRLAGLGASSSFPRSSGQRRPEPPLLGGVAVGAAGRGGDREIKRLTTQMKREFRMKDLGEAKKILGMEITRDRGLRRLCLTKKQYMKRMLNRFGLTIMKVKKLMYAMVYTRSDISQAVGLVSSALCPFRKWKMSTTLTYVASPGREESEEGGFVKGVITYKVMDDLTVMPLSTISGITLLNKFDVKDVSALEETVVNLGCKVLSTGLKSKRVTDVFLD</sequence>
<dbReference type="Pfam" id="PF05056">
    <property type="entry name" value="DUF674"/>
    <property type="match status" value="2"/>
</dbReference>
<accession>A0AAW2SER9</accession>
<comment type="caution">
    <text evidence="1">The sequence shown here is derived from an EMBL/GenBank/DDBJ whole genome shotgun (WGS) entry which is preliminary data.</text>
</comment>
<dbReference type="EMBL" id="JACGWM010000002">
    <property type="protein sequence ID" value="KAL0390570.1"/>
    <property type="molecule type" value="Genomic_DNA"/>
</dbReference>
<dbReference type="InterPro" id="IPR007750">
    <property type="entry name" value="DUF674"/>
</dbReference>